<gene>
    <name evidence="1" type="ORF">ACFPFM_40115</name>
</gene>
<dbReference type="Gene3D" id="1.10.340.30">
    <property type="entry name" value="Hypothetical protein, domain 2"/>
    <property type="match status" value="1"/>
</dbReference>
<evidence type="ECO:0000313" key="2">
    <source>
        <dbReference type="Proteomes" id="UP001595833"/>
    </source>
</evidence>
<reference evidence="2" key="1">
    <citation type="journal article" date="2019" name="Int. J. Syst. Evol. Microbiol.">
        <title>The Global Catalogue of Microorganisms (GCM) 10K type strain sequencing project: providing services to taxonomists for standard genome sequencing and annotation.</title>
        <authorList>
            <consortium name="The Broad Institute Genomics Platform"/>
            <consortium name="The Broad Institute Genome Sequencing Center for Infectious Disease"/>
            <person name="Wu L."/>
            <person name="Ma J."/>
        </authorList>
    </citation>
    <scope>NUCLEOTIDE SEQUENCE [LARGE SCALE GENOMIC DNA]</scope>
    <source>
        <strain evidence="2">KCTC 12848</strain>
    </source>
</reference>
<dbReference type="SUPFAM" id="SSF48150">
    <property type="entry name" value="DNA-glycosylase"/>
    <property type="match status" value="1"/>
</dbReference>
<dbReference type="Proteomes" id="UP001595833">
    <property type="component" value="Unassembled WGS sequence"/>
</dbReference>
<sequence length="273" mass="29589">MIVSSVMTDHPSWLSADDTTYRAVRSGRSTWVLTCTPVGTGEYRAEARPVSGAGDAPVLDVIDPAGLTGPEDVVGVLRAAGTVGRWRNPDLWDALATSIVRQVIRAGQARKLYRAFCRGHGEAVTTPHGPTWLFPTPEAVLALPDEEFTALGMAFKRRPLKAAAEAVLEFGAKWAELDPAVLRDEVQGVPRIGPWTAGATVADLTNDYSLYPYADLAVRTWANRLSTGRTWPETEPDFARRWARLAGKDLSAWTLLTLAWGVRHANTSGAVAI</sequence>
<evidence type="ECO:0008006" key="3">
    <source>
        <dbReference type="Google" id="ProtNLM"/>
    </source>
</evidence>
<organism evidence="1 2">
    <name type="scientific">Saccharothrix xinjiangensis</name>
    <dbReference type="NCBI Taxonomy" id="204798"/>
    <lineage>
        <taxon>Bacteria</taxon>
        <taxon>Bacillati</taxon>
        <taxon>Actinomycetota</taxon>
        <taxon>Actinomycetes</taxon>
        <taxon>Pseudonocardiales</taxon>
        <taxon>Pseudonocardiaceae</taxon>
        <taxon>Saccharothrix</taxon>
    </lineage>
</organism>
<proteinExistence type="predicted"/>
<dbReference type="RefSeq" id="WP_344042625.1">
    <property type="nucleotide sequence ID" value="NZ_BAAAKE010000035.1"/>
</dbReference>
<protein>
    <recommendedName>
        <fullName evidence="3">DNA-3-methyladenine glycosylase II</fullName>
    </recommendedName>
</protein>
<comment type="caution">
    <text evidence="1">The sequence shown here is derived from an EMBL/GenBank/DDBJ whole genome shotgun (WGS) entry which is preliminary data.</text>
</comment>
<evidence type="ECO:0000313" key="1">
    <source>
        <dbReference type="EMBL" id="MFC5059956.1"/>
    </source>
</evidence>
<dbReference type="EMBL" id="JBHSJB010000051">
    <property type="protein sequence ID" value="MFC5059956.1"/>
    <property type="molecule type" value="Genomic_DNA"/>
</dbReference>
<keyword evidence="2" id="KW-1185">Reference proteome</keyword>
<dbReference type="InterPro" id="IPR011257">
    <property type="entry name" value="DNA_glycosylase"/>
</dbReference>
<name>A0ABV9YBG8_9PSEU</name>
<accession>A0ABV9YBG8</accession>